<dbReference type="AlphaFoldDB" id="A0A850EN25"/>
<dbReference type="PANTHER" id="PTHR42713">
    <property type="entry name" value="HISTIDINE KINASE-RELATED"/>
    <property type="match status" value="1"/>
</dbReference>
<protein>
    <submittedName>
        <fullName evidence="11">Response regulator</fullName>
    </submittedName>
</protein>
<evidence type="ECO:0000256" key="2">
    <source>
        <dbReference type="ARBA" id="ARBA00022490"/>
    </source>
</evidence>
<name>A0A850EN25_9BACL</name>
<dbReference type="InterPro" id="IPR018060">
    <property type="entry name" value="HTH_AraC"/>
</dbReference>
<accession>A0A850EN25</accession>
<dbReference type="InterPro" id="IPR020449">
    <property type="entry name" value="Tscrpt_reg_AraC-type_HTH"/>
</dbReference>
<dbReference type="InterPro" id="IPR009057">
    <property type="entry name" value="Homeodomain-like_sf"/>
</dbReference>
<dbReference type="EMBL" id="JABWCS010000215">
    <property type="protein sequence ID" value="NUU62518.1"/>
    <property type="molecule type" value="Genomic_DNA"/>
</dbReference>
<dbReference type="SMART" id="SM00342">
    <property type="entry name" value="HTH_ARAC"/>
    <property type="match status" value="1"/>
</dbReference>
<feature type="domain" description="HTH araC/xylS-type" evidence="9">
    <location>
        <begin position="244"/>
        <end position="343"/>
    </location>
</feature>
<evidence type="ECO:0000256" key="8">
    <source>
        <dbReference type="PROSITE-ProRule" id="PRU00169"/>
    </source>
</evidence>
<dbReference type="InterPro" id="IPR051552">
    <property type="entry name" value="HptR"/>
</dbReference>
<evidence type="ECO:0000313" key="11">
    <source>
        <dbReference type="EMBL" id="NUU62518.1"/>
    </source>
</evidence>
<feature type="domain" description="Response regulatory" evidence="10">
    <location>
        <begin position="3"/>
        <end position="120"/>
    </location>
</feature>
<dbReference type="GO" id="GO:0005737">
    <property type="term" value="C:cytoplasm"/>
    <property type="evidence" value="ECO:0007669"/>
    <property type="project" value="UniProtKB-SubCell"/>
</dbReference>
<dbReference type="PRINTS" id="PR00032">
    <property type="entry name" value="HTHARAC"/>
</dbReference>
<evidence type="ECO:0000256" key="1">
    <source>
        <dbReference type="ARBA" id="ARBA00004496"/>
    </source>
</evidence>
<keyword evidence="3 8" id="KW-0597">Phosphoprotein</keyword>
<dbReference type="InterPro" id="IPR011006">
    <property type="entry name" value="CheY-like_superfamily"/>
</dbReference>
<dbReference type="GO" id="GO:0043565">
    <property type="term" value="F:sequence-specific DNA binding"/>
    <property type="evidence" value="ECO:0007669"/>
    <property type="project" value="InterPro"/>
</dbReference>
<evidence type="ECO:0000256" key="5">
    <source>
        <dbReference type="ARBA" id="ARBA00023015"/>
    </source>
</evidence>
<sequence length="346" mass="39891">MYRIILVDDESMSRKSLDKILTSAHSQYQIVGEAANGAEALELIRLQQPHLIITDISMPIMDGIELIQRLRQDGYDGEIIILSGYGEFEYAQAALRHGVVDYLLKPLKEELVVELVGRLFARFANTRQKAMVKNQLLAPVISAAERISTALWAANAPVLSQETENLLKLLAHQELSYEERRTLLENAASLIQNQLGDRLLISPWEIPYDEPGYTTLESSFRDWLERKLAETRDKRNWGRRSATQQAMDYIKQHFSDSELSLEKVLEPLDISTTYFYHLLMEETGMSYIAYLTNVRMEHAKALLTDTSLKTYEVGQRCGYPDYSHFTKRFKRMIGLSPSEYRKRMQQ</sequence>
<feature type="modified residue" description="4-aspartylphosphate" evidence="8">
    <location>
        <position position="55"/>
    </location>
</feature>
<comment type="caution">
    <text evidence="11">The sequence shown here is derived from an EMBL/GenBank/DDBJ whole genome shotgun (WGS) entry which is preliminary data.</text>
</comment>
<proteinExistence type="predicted"/>
<evidence type="ECO:0000256" key="6">
    <source>
        <dbReference type="ARBA" id="ARBA00023125"/>
    </source>
</evidence>
<dbReference type="PROSITE" id="PS01124">
    <property type="entry name" value="HTH_ARAC_FAMILY_2"/>
    <property type="match status" value="1"/>
</dbReference>
<evidence type="ECO:0000259" key="9">
    <source>
        <dbReference type="PROSITE" id="PS01124"/>
    </source>
</evidence>
<evidence type="ECO:0000313" key="12">
    <source>
        <dbReference type="Proteomes" id="UP000564806"/>
    </source>
</evidence>
<reference evidence="11" key="1">
    <citation type="submission" date="2020-06" db="EMBL/GenBank/DDBJ databases">
        <title>Paenibacillus sp. nov., isolated from soil.</title>
        <authorList>
            <person name="Seo Y.L."/>
        </authorList>
    </citation>
    <scope>NUCLEOTIDE SEQUENCE [LARGE SCALE GENOMIC DNA]</scope>
    <source>
        <strain evidence="11">JW14</strain>
    </source>
</reference>
<evidence type="ECO:0000259" key="10">
    <source>
        <dbReference type="PROSITE" id="PS50110"/>
    </source>
</evidence>
<keyword evidence="6" id="KW-0238">DNA-binding</keyword>
<keyword evidence="4" id="KW-0902">Two-component regulatory system</keyword>
<dbReference type="Gene3D" id="3.40.50.2300">
    <property type="match status" value="1"/>
</dbReference>
<dbReference type="GO" id="GO:0003700">
    <property type="term" value="F:DNA-binding transcription factor activity"/>
    <property type="evidence" value="ECO:0007669"/>
    <property type="project" value="InterPro"/>
</dbReference>
<evidence type="ECO:0000256" key="4">
    <source>
        <dbReference type="ARBA" id="ARBA00023012"/>
    </source>
</evidence>
<dbReference type="RefSeq" id="WP_175372984.1">
    <property type="nucleotide sequence ID" value="NZ_JABWCS010000215.1"/>
</dbReference>
<keyword evidence="2" id="KW-0963">Cytoplasm</keyword>
<dbReference type="Proteomes" id="UP000564806">
    <property type="component" value="Unassembled WGS sequence"/>
</dbReference>
<dbReference type="Pfam" id="PF00072">
    <property type="entry name" value="Response_reg"/>
    <property type="match status" value="1"/>
</dbReference>
<organism evidence="11 12">
    <name type="scientific">Paenibacillus agri</name>
    <dbReference type="NCBI Taxonomy" id="2744309"/>
    <lineage>
        <taxon>Bacteria</taxon>
        <taxon>Bacillati</taxon>
        <taxon>Bacillota</taxon>
        <taxon>Bacilli</taxon>
        <taxon>Bacillales</taxon>
        <taxon>Paenibacillaceae</taxon>
        <taxon>Paenibacillus</taxon>
    </lineage>
</organism>
<dbReference type="PROSITE" id="PS50110">
    <property type="entry name" value="RESPONSE_REGULATORY"/>
    <property type="match status" value="1"/>
</dbReference>
<keyword evidence="5" id="KW-0805">Transcription regulation</keyword>
<evidence type="ECO:0000256" key="3">
    <source>
        <dbReference type="ARBA" id="ARBA00022553"/>
    </source>
</evidence>
<keyword evidence="12" id="KW-1185">Reference proteome</keyword>
<dbReference type="Pfam" id="PF12833">
    <property type="entry name" value="HTH_18"/>
    <property type="match status" value="1"/>
</dbReference>
<dbReference type="Gene3D" id="1.10.10.60">
    <property type="entry name" value="Homeodomain-like"/>
    <property type="match status" value="2"/>
</dbReference>
<comment type="subcellular location">
    <subcellularLocation>
        <location evidence="1">Cytoplasm</location>
    </subcellularLocation>
</comment>
<dbReference type="SMART" id="SM00448">
    <property type="entry name" value="REC"/>
    <property type="match status" value="1"/>
</dbReference>
<evidence type="ECO:0000256" key="7">
    <source>
        <dbReference type="ARBA" id="ARBA00023163"/>
    </source>
</evidence>
<gene>
    <name evidence="11" type="ORF">HPT30_19425</name>
</gene>
<dbReference type="SUPFAM" id="SSF52172">
    <property type="entry name" value="CheY-like"/>
    <property type="match status" value="1"/>
</dbReference>
<dbReference type="GO" id="GO:0000160">
    <property type="term" value="P:phosphorelay signal transduction system"/>
    <property type="evidence" value="ECO:0007669"/>
    <property type="project" value="UniProtKB-KW"/>
</dbReference>
<dbReference type="SUPFAM" id="SSF46689">
    <property type="entry name" value="Homeodomain-like"/>
    <property type="match status" value="1"/>
</dbReference>
<keyword evidence="7" id="KW-0804">Transcription</keyword>
<dbReference type="PANTHER" id="PTHR42713:SF3">
    <property type="entry name" value="TRANSCRIPTIONAL REGULATORY PROTEIN HPTR"/>
    <property type="match status" value="1"/>
</dbReference>
<dbReference type="CDD" id="cd17536">
    <property type="entry name" value="REC_YesN-like"/>
    <property type="match status" value="1"/>
</dbReference>
<dbReference type="InterPro" id="IPR001789">
    <property type="entry name" value="Sig_transdc_resp-reg_receiver"/>
</dbReference>